<organism evidence="1 2">
    <name type="scientific">Photorhabdus australis subsp. thailandensis</name>
    <dbReference type="NCBI Taxonomy" id="2805096"/>
    <lineage>
        <taxon>Bacteria</taxon>
        <taxon>Pseudomonadati</taxon>
        <taxon>Pseudomonadota</taxon>
        <taxon>Gammaproteobacteria</taxon>
        <taxon>Enterobacterales</taxon>
        <taxon>Morganellaceae</taxon>
        <taxon>Photorhabdus</taxon>
    </lineage>
</organism>
<dbReference type="Proteomes" id="UP000093476">
    <property type="component" value="Unassembled WGS sequence"/>
</dbReference>
<comment type="caution">
    <text evidence="1">The sequence shown here is derived from an EMBL/GenBank/DDBJ whole genome shotgun (WGS) entry which is preliminary data.</text>
</comment>
<sequence length="33" mass="3941">MNQEMSFVELEERISSISEEKAMYTEEESIELE</sequence>
<evidence type="ECO:0008006" key="3">
    <source>
        <dbReference type="Google" id="ProtNLM"/>
    </source>
</evidence>
<dbReference type="PATRIC" id="fig|286156.4.peg.1148"/>
<evidence type="ECO:0000313" key="2">
    <source>
        <dbReference type="Proteomes" id="UP000093476"/>
    </source>
</evidence>
<evidence type="ECO:0000313" key="1">
    <source>
        <dbReference type="EMBL" id="OCQ53782.1"/>
    </source>
</evidence>
<keyword evidence="2" id="KW-1185">Reference proteome</keyword>
<dbReference type="STRING" id="286156.Ppb6_01008"/>
<name>A0A1C0U772_9GAMM</name>
<dbReference type="EMBL" id="LOMY01000031">
    <property type="protein sequence ID" value="OCQ53782.1"/>
    <property type="molecule type" value="Genomic_DNA"/>
</dbReference>
<accession>A0A1C0U772</accession>
<gene>
    <name evidence="1" type="ORF">Ppb6_01008</name>
</gene>
<dbReference type="NCBIfam" id="TIGR04310">
    <property type="entry name" value="pantocin_A_pre"/>
    <property type="match status" value="1"/>
</dbReference>
<proteinExistence type="predicted"/>
<dbReference type="InterPro" id="IPR027585">
    <property type="entry name" value="Pantocin_A_RiPP_pre"/>
</dbReference>
<reference evidence="1 2" key="1">
    <citation type="submission" date="2015-12" db="EMBL/GenBank/DDBJ databases">
        <title>Genome comparisons provide insights into the role of secondary metabolites in the pathogenic phase of the Photorhabdus life cycle.</title>
        <authorList>
            <person name="Tobias N.J."/>
            <person name="Mishra B."/>
            <person name="Gupta D.K."/>
            <person name="Thines M."/>
            <person name="Stinear T.P."/>
            <person name="Bode H.B."/>
        </authorList>
    </citation>
    <scope>NUCLEOTIDE SEQUENCE [LARGE SCALE GENOMIC DNA]</scope>
    <source>
        <strain evidence="1 2">PB68.1</strain>
    </source>
</reference>
<dbReference type="AlphaFoldDB" id="A0A1C0U772"/>
<protein>
    <recommendedName>
        <fullName evidence="3">Pantocin A family RiPP</fullName>
    </recommendedName>
</protein>
<dbReference type="RefSeq" id="WP_071823668.1">
    <property type="nucleotide sequence ID" value="NZ_CAWMQZ010000031.1"/>
</dbReference>